<dbReference type="EMBL" id="SZWF01000004">
    <property type="protein sequence ID" value="KAA9394924.1"/>
    <property type="molecule type" value="Genomic_DNA"/>
</dbReference>
<organism evidence="4 5">
    <name type="scientific">Kocuria coralli</name>
    <dbReference type="NCBI Taxonomy" id="1461025"/>
    <lineage>
        <taxon>Bacteria</taxon>
        <taxon>Bacillati</taxon>
        <taxon>Actinomycetota</taxon>
        <taxon>Actinomycetes</taxon>
        <taxon>Micrococcales</taxon>
        <taxon>Micrococcaceae</taxon>
        <taxon>Kocuria</taxon>
    </lineage>
</organism>
<evidence type="ECO:0000313" key="5">
    <source>
        <dbReference type="Proteomes" id="UP000325957"/>
    </source>
</evidence>
<feature type="domain" description="Ferritin/DPS" evidence="3">
    <location>
        <begin position="28"/>
        <end position="165"/>
    </location>
</feature>
<dbReference type="InterPro" id="IPR008331">
    <property type="entry name" value="Ferritin_DPS_dom"/>
</dbReference>
<keyword evidence="5" id="KW-1185">Reference proteome</keyword>
<dbReference type="CDD" id="cd01043">
    <property type="entry name" value="DPS"/>
    <property type="match status" value="1"/>
</dbReference>
<dbReference type="Gene3D" id="1.20.1260.10">
    <property type="match status" value="1"/>
</dbReference>
<evidence type="ECO:0000313" key="4">
    <source>
        <dbReference type="EMBL" id="KAA9394924.1"/>
    </source>
</evidence>
<dbReference type="OrthoDB" id="9797687at2"/>
<dbReference type="AlphaFoldDB" id="A0A5J5KZ29"/>
<dbReference type="PANTHER" id="PTHR42932">
    <property type="entry name" value="GENERAL STRESS PROTEIN 20U"/>
    <property type="match status" value="1"/>
</dbReference>
<dbReference type="SUPFAM" id="SSF47240">
    <property type="entry name" value="Ferritin-like"/>
    <property type="match status" value="1"/>
</dbReference>
<protein>
    <submittedName>
        <fullName evidence="4">DNA starvation/stationary phase protection protein</fullName>
    </submittedName>
</protein>
<name>A0A5J5KZ29_9MICC</name>
<dbReference type="GO" id="GO:0016722">
    <property type="term" value="F:oxidoreductase activity, acting on metal ions"/>
    <property type="evidence" value="ECO:0007669"/>
    <property type="project" value="InterPro"/>
</dbReference>
<proteinExistence type="inferred from homology"/>
<reference evidence="4 5" key="1">
    <citation type="submission" date="2019-05" db="EMBL/GenBank/DDBJ databases">
        <title>Kocuria coralli sp. nov., a novel actinobacterium isolated from coral reef seawater.</title>
        <authorList>
            <person name="Li J."/>
        </authorList>
    </citation>
    <scope>NUCLEOTIDE SEQUENCE [LARGE SCALE GENOMIC DNA]</scope>
    <source>
        <strain evidence="4 5">SCSIO 13007</strain>
    </source>
</reference>
<accession>A0A5J5KZ29</accession>
<dbReference type="InterPro" id="IPR009078">
    <property type="entry name" value="Ferritin-like_SF"/>
</dbReference>
<dbReference type="InterPro" id="IPR023188">
    <property type="entry name" value="DPS_DNA-bd_CS"/>
</dbReference>
<dbReference type="GO" id="GO:0008199">
    <property type="term" value="F:ferric iron binding"/>
    <property type="evidence" value="ECO:0007669"/>
    <property type="project" value="InterPro"/>
</dbReference>
<dbReference type="PROSITE" id="PS00818">
    <property type="entry name" value="DPS_1"/>
    <property type="match status" value="1"/>
</dbReference>
<dbReference type="PANTHER" id="PTHR42932:SF3">
    <property type="entry name" value="DNA PROTECTION DURING STARVATION PROTEIN"/>
    <property type="match status" value="1"/>
</dbReference>
<comment type="caution">
    <text evidence="4">The sequence shown here is derived from an EMBL/GenBank/DDBJ whole genome shotgun (WGS) entry which is preliminary data.</text>
</comment>
<gene>
    <name evidence="4" type="ORF">FCK90_05200</name>
</gene>
<dbReference type="PRINTS" id="PR01346">
    <property type="entry name" value="HELNAPAPROT"/>
</dbReference>
<sequence length="187" mass="20433">MAKNFPDVAHYTVPGLSDEQGQTLASVLQDRLHALNDLQLVLKHVHWNVVGRNFISVHEMIDPQVDVVRGFVDEVAERIATLGYSPNGLSGGIVADRSWNDYSIGRAGVYEHLAALDMVYTGLLEDHRKALKTAGEIDPITEDMLIGQVKELELFQWFVRAHLENSGGELADADATTEKAAAAAVTA</sequence>
<evidence type="ECO:0000256" key="1">
    <source>
        <dbReference type="ARBA" id="ARBA00009497"/>
    </source>
</evidence>
<comment type="similarity">
    <text evidence="1 2">Belongs to the Dps family.</text>
</comment>
<dbReference type="PIRSF" id="PIRSF005900">
    <property type="entry name" value="Dps"/>
    <property type="match status" value="1"/>
</dbReference>
<dbReference type="Pfam" id="PF00210">
    <property type="entry name" value="Ferritin"/>
    <property type="match status" value="1"/>
</dbReference>
<dbReference type="RefSeq" id="WP_158033235.1">
    <property type="nucleotide sequence ID" value="NZ_ML708613.1"/>
</dbReference>
<dbReference type="PROSITE" id="PS00819">
    <property type="entry name" value="DPS_2"/>
    <property type="match status" value="1"/>
</dbReference>
<dbReference type="InterPro" id="IPR002177">
    <property type="entry name" value="DPS_DNA-bd"/>
</dbReference>
<dbReference type="Proteomes" id="UP000325957">
    <property type="component" value="Unassembled WGS sequence"/>
</dbReference>
<evidence type="ECO:0000259" key="3">
    <source>
        <dbReference type="Pfam" id="PF00210"/>
    </source>
</evidence>
<evidence type="ECO:0000256" key="2">
    <source>
        <dbReference type="RuleBase" id="RU003875"/>
    </source>
</evidence>
<dbReference type="InterPro" id="IPR012347">
    <property type="entry name" value="Ferritin-like"/>
</dbReference>